<dbReference type="Proteomes" id="UP000002497">
    <property type="component" value="Unassembled WGS sequence"/>
</dbReference>
<dbReference type="EMBL" id="GL636491">
    <property type="protein sequence ID" value="EFW19114.1"/>
    <property type="molecule type" value="Genomic_DNA"/>
</dbReference>
<dbReference type="VEuPathDB" id="FungiDB:CPSG_04660"/>
<reference evidence="2" key="1">
    <citation type="journal article" date="2010" name="Genome Res.">
        <title>Population genomic sequencing of Coccidioides fungi reveals recent hybridization and transposon control.</title>
        <authorList>
            <person name="Neafsey D.E."/>
            <person name="Barker B.M."/>
            <person name="Sharpton T.J."/>
            <person name="Stajich J.E."/>
            <person name="Park D.J."/>
            <person name="Whiston E."/>
            <person name="Hung C.-Y."/>
            <person name="McMahan C."/>
            <person name="White J."/>
            <person name="Sykes S."/>
            <person name="Heiman D."/>
            <person name="Young S."/>
            <person name="Zeng Q."/>
            <person name="Abouelleil A."/>
            <person name="Aftuck L."/>
            <person name="Bessette D."/>
            <person name="Brown A."/>
            <person name="FitzGerald M."/>
            <person name="Lui A."/>
            <person name="Macdonald J.P."/>
            <person name="Priest M."/>
            <person name="Orbach M.J."/>
            <person name="Galgiani J.N."/>
            <person name="Kirkland T.N."/>
            <person name="Cole G.T."/>
            <person name="Birren B.W."/>
            <person name="Henn M.R."/>
            <person name="Taylor J.W."/>
            <person name="Rounsley S.D."/>
        </authorList>
    </citation>
    <scope>NUCLEOTIDE SEQUENCE [LARGE SCALE GENOMIC DNA]</scope>
    <source>
        <strain evidence="2">RMSCC 757 / Silveira</strain>
    </source>
</reference>
<evidence type="ECO:0000313" key="2">
    <source>
        <dbReference type="Proteomes" id="UP000002497"/>
    </source>
</evidence>
<organism evidence="2">
    <name type="scientific">Coccidioides posadasii (strain RMSCC 757 / Silveira)</name>
    <name type="common">Valley fever fungus</name>
    <dbReference type="NCBI Taxonomy" id="443226"/>
    <lineage>
        <taxon>Eukaryota</taxon>
        <taxon>Fungi</taxon>
        <taxon>Dikarya</taxon>
        <taxon>Ascomycota</taxon>
        <taxon>Pezizomycotina</taxon>
        <taxon>Eurotiomycetes</taxon>
        <taxon>Eurotiomycetidae</taxon>
        <taxon>Onygenales</taxon>
        <taxon>Onygenaceae</taxon>
        <taxon>Coccidioides</taxon>
    </lineage>
</organism>
<name>E9D3B9_COCPS</name>
<evidence type="ECO:0000313" key="1">
    <source>
        <dbReference type="EMBL" id="EFW19114.1"/>
    </source>
</evidence>
<reference evidence="2" key="2">
    <citation type="submission" date="2010-03" db="EMBL/GenBank/DDBJ databases">
        <title>The genome sequence of Coccidioides posadasii strain Silveira.</title>
        <authorList>
            <consortium name="The Broad Institute Genome Sequencing Center for Infectious Disease"/>
            <person name="Neafsey D."/>
            <person name="Orbach M."/>
            <person name="Henn M.R."/>
            <person name="Cole G.T."/>
            <person name="Galgiani J."/>
            <person name="Gardner M.J."/>
            <person name="Kirkland T.N."/>
            <person name="Taylor J.W."/>
            <person name="Young S.K."/>
            <person name="Zeng Q."/>
            <person name="Koehrsen M."/>
            <person name="Alvarado L."/>
            <person name="Berlin A."/>
            <person name="Borenstein D."/>
            <person name="Chapman S.B."/>
            <person name="Chen Z."/>
            <person name="Engels R."/>
            <person name="Freedman E."/>
            <person name="Gellesch M."/>
            <person name="Goldberg J."/>
            <person name="Griggs A."/>
            <person name="Gujja S."/>
            <person name="Heilman E."/>
            <person name="Heiman D."/>
            <person name="Howarth C."/>
            <person name="Jen D."/>
            <person name="Larson L."/>
            <person name="Mehta T."/>
            <person name="Neiman D."/>
            <person name="Park D."/>
            <person name="Pearson M."/>
            <person name="Richards J."/>
            <person name="Roberts A."/>
            <person name="Saif S."/>
            <person name="Shea T."/>
            <person name="Shenoy N."/>
            <person name="Sisk P."/>
            <person name="Stolte C."/>
            <person name="Sykes S."/>
            <person name="Walk T."/>
            <person name="White J."/>
            <person name="Yandava C."/>
            <person name="Haas B."/>
            <person name="Nusbaum C."/>
            <person name="Birren B."/>
        </authorList>
    </citation>
    <scope>NUCLEOTIDE SEQUENCE [LARGE SCALE GENOMIC DNA]</scope>
    <source>
        <strain evidence="2">RMSCC 757 / Silveira</strain>
    </source>
</reference>
<sequence>MDLEAKGALYIYQEMGGSHGMLVSGCSLQALKHGAAANNIRGRSLKIELMQQWRPFHSCRMRITVGGQERRYHSAVAAYSRKRGTHGSAMGRWHGFSGYIPVASCGLPLRRMIRTLPIKATLTCLPRAVNERLGEATLWLIMISLSCTWISITSHPPWLQIRLYTFPSLVSKV</sequence>
<keyword evidence="2" id="KW-1185">Reference proteome</keyword>
<dbReference type="HOGENOM" id="CLU_1547417_0_0_1"/>
<dbReference type="AlphaFoldDB" id="E9D3B9"/>
<dbReference type="PROSITE" id="PS51257">
    <property type="entry name" value="PROKAR_LIPOPROTEIN"/>
    <property type="match status" value="1"/>
</dbReference>
<accession>E9D3B9</accession>
<protein>
    <submittedName>
        <fullName evidence="1">Uncharacterized protein</fullName>
    </submittedName>
</protein>
<proteinExistence type="predicted"/>
<gene>
    <name evidence="1" type="ORF">CPSG_04660</name>
</gene>